<dbReference type="AlphaFoldDB" id="A0A438AWZ8"/>
<organism evidence="2 3">
    <name type="scientific">Rhodococcus spongiicola</name>
    <dbReference type="NCBI Taxonomy" id="2487352"/>
    <lineage>
        <taxon>Bacteria</taxon>
        <taxon>Bacillati</taxon>
        <taxon>Actinomycetota</taxon>
        <taxon>Actinomycetes</taxon>
        <taxon>Mycobacteriales</taxon>
        <taxon>Nocardiaceae</taxon>
        <taxon>Rhodococcus</taxon>
    </lineage>
</organism>
<protein>
    <submittedName>
        <fullName evidence="2">Uncharacterized protein</fullName>
    </submittedName>
</protein>
<evidence type="ECO:0000256" key="1">
    <source>
        <dbReference type="SAM" id="Phobius"/>
    </source>
</evidence>
<gene>
    <name evidence="2" type="ORF">EF834_08740</name>
</gene>
<comment type="caution">
    <text evidence="2">The sequence shown here is derived from an EMBL/GenBank/DDBJ whole genome shotgun (WGS) entry which is preliminary data.</text>
</comment>
<dbReference type="Proteomes" id="UP000284333">
    <property type="component" value="Unassembled WGS sequence"/>
</dbReference>
<dbReference type="EMBL" id="RKLN01000003">
    <property type="protein sequence ID" value="RVW03246.1"/>
    <property type="molecule type" value="Genomic_DNA"/>
</dbReference>
<keyword evidence="1" id="KW-1133">Transmembrane helix</keyword>
<reference evidence="2 3" key="1">
    <citation type="submission" date="2018-11" db="EMBL/GenBank/DDBJ databases">
        <title>Rhodococcus spongicola sp. nov. and Rhodococcus xishaensis sp. nov. from marine sponges.</title>
        <authorList>
            <person name="Li L."/>
            <person name="Lin H.W."/>
        </authorList>
    </citation>
    <scope>NUCLEOTIDE SEQUENCE [LARGE SCALE GENOMIC DNA]</scope>
    <source>
        <strain evidence="2 3">LHW50502</strain>
    </source>
</reference>
<keyword evidence="1" id="KW-0472">Membrane</keyword>
<name>A0A438AWZ8_9NOCA</name>
<keyword evidence="1" id="KW-0812">Transmembrane</keyword>
<keyword evidence="3" id="KW-1185">Reference proteome</keyword>
<accession>A0A438AWZ8</accession>
<sequence length="178" mass="19783">MHESVAFHMGDMGFESVSTRAGWTDDLFHVDGRRVVGLGTITRSPVDEQHLTGIHQTFYLGKTNDRWVHFSYGGYTSEARSFANRMGIALFEFDGDGRIVALSRLARSFYRRKPTERWKVRAVQEVARFAALSLIMGVVLTFPVVGWTLLALAALLVAGKVYSRVAGTSAPSDRAQRA</sequence>
<evidence type="ECO:0000313" key="3">
    <source>
        <dbReference type="Proteomes" id="UP000284333"/>
    </source>
</evidence>
<dbReference type="OrthoDB" id="4460359at2"/>
<evidence type="ECO:0000313" key="2">
    <source>
        <dbReference type="EMBL" id="RVW03246.1"/>
    </source>
</evidence>
<proteinExistence type="predicted"/>
<feature type="transmembrane region" description="Helical" evidence="1">
    <location>
        <begin position="129"/>
        <end position="158"/>
    </location>
</feature>